<sequence>MGSQTLFYFFVLAAIFFLVSSHDGDGHYTNDWVVRLIGGKDVVDQLAMELDYQNLGEFKQNSVDKEDIQADVLHLLVFHTRSEGEVTRHIEEADVR</sequence>
<dbReference type="AlphaFoldDB" id="A0A8X6XDW4"/>
<gene>
    <name evidence="2" type="ORF">TNIN_433231</name>
</gene>
<dbReference type="OrthoDB" id="10284890at2759"/>
<comment type="caution">
    <text evidence="2">The sequence shown here is derived from an EMBL/GenBank/DDBJ whole genome shotgun (WGS) entry which is preliminary data.</text>
</comment>
<dbReference type="Proteomes" id="UP000886998">
    <property type="component" value="Unassembled WGS sequence"/>
</dbReference>
<evidence type="ECO:0000313" key="2">
    <source>
        <dbReference type="EMBL" id="GFY51444.1"/>
    </source>
</evidence>
<feature type="chain" id="PRO_5036500014" evidence="1">
    <location>
        <begin position="22"/>
        <end position="96"/>
    </location>
</feature>
<protein>
    <submittedName>
        <fullName evidence="2">Uncharacterized protein</fullName>
    </submittedName>
</protein>
<keyword evidence="3" id="KW-1185">Reference proteome</keyword>
<dbReference type="EMBL" id="BMAV01008087">
    <property type="protein sequence ID" value="GFY51444.1"/>
    <property type="molecule type" value="Genomic_DNA"/>
</dbReference>
<feature type="signal peptide" evidence="1">
    <location>
        <begin position="1"/>
        <end position="21"/>
    </location>
</feature>
<dbReference type="InterPro" id="IPR038466">
    <property type="entry name" value="S8_pro-domain_sf"/>
</dbReference>
<organism evidence="2 3">
    <name type="scientific">Trichonephila inaurata madagascariensis</name>
    <dbReference type="NCBI Taxonomy" id="2747483"/>
    <lineage>
        <taxon>Eukaryota</taxon>
        <taxon>Metazoa</taxon>
        <taxon>Ecdysozoa</taxon>
        <taxon>Arthropoda</taxon>
        <taxon>Chelicerata</taxon>
        <taxon>Arachnida</taxon>
        <taxon>Araneae</taxon>
        <taxon>Araneomorphae</taxon>
        <taxon>Entelegynae</taxon>
        <taxon>Araneoidea</taxon>
        <taxon>Nephilidae</taxon>
        <taxon>Trichonephila</taxon>
        <taxon>Trichonephila inaurata</taxon>
    </lineage>
</organism>
<reference evidence="2" key="1">
    <citation type="submission" date="2020-08" db="EMBL/GenBank/DDBJ databases">
        <title>Multicomponent nature underlies the extraordinary mechanical properties of spider dragline silk.</title>
        <authorList>
            <person name="Kono N."/>
            <person name="Nakamura H."/>
            <person name="Mori M."/>
            <person name="Yoshida Y."/>
            <person name="Ohtoshi R."/>
            <person name="Malay A.D."/>
            <person name="Moran D.A.P."/>
            <person name="Tomita M."/>
            <person name="Numata K."/>
            <person name="Arakawa K."/>
        </authorList>
    </citation>
    <scope>NUCLEOTIDE SEQUENCE</scope>
</reference>
<evidence type="ECO:0000256" key="1">
    <source>
        <dbReference type="SAM" id="SignalP"/>
    </source>
</evidence>
<name>A0A8X6XDW4_9ARAC</name>
<dbReference type="SUPFAM" id="SSF54897">
    <property type="entry name" value="Protease propeptides/inhibitors"/>
    <property type="match status" value="1"/>
</dbReference>
<keyword evidence="1" id="KW-0732">Signal</keyword>
<proteinExistence type="predicted"/>
<evidence type="ECO:0000313" key="3">
    <source>
        <dbReference type="Proteomes" id="UP000886998"/>
    </source>
</evidence>
<dbReference type="Gene3D" id="3.30.70.850">
    <property type="entry name" value="Peptidase S8, pro-domain"/>
    <property type="match status" value="1"/>
</dbReference>
<accession>A0A8X6XDW4</accession>